<dbReference type="GO" id="GO:0005886">
    <property type="term" value="C:plasma membrane"/>
    <property type="evidence" value="ECO:0007669"/>
    <property type="project" value="UniProtKB-SubCell"/>
</dbReference>
<feature type="transmembrane region" description="Helical" evidence="9">
    <location>
        <begin position="47"/>
        <end position="65"/>
    </location>
</feature>
<dbReference type="EMBL" id="JAGSOT010000024">
    <property type="protein sequence ID" value="MBR7796279.1"/>
    <property type="molecule type" value="Genomic_DNA"/>
</dbReference>
<sequence>MDSIMKQLSRVIHYIAQVILLLMAILITLDVLSRWILKAPITGTVDFTELGLSLVIFLSLAYTHVREGHITIDFVIERFSTRIQWIFESVINLLITGLMLLVAWSTCEYAIRLFYAHTVTGDLRIPLFPIAMLAVIGTMLFALTAFLHAIHYLQKVVHSNES</sequence>
<dbReference type="GO" id="GO:0022857">
    <property type="term" value="F:transmembrane transporter activity"/>
    <property type="evidence" value="ECO:0007669"/>
    <property type="project" value="TreeGrafter"/>
</dbReference>
<evidence type="ECO:0000256" key="5">
    <source>
        <dbReference type="ARBA" id="ARBA00022692"/>
    </source>
</evidence>
<accession>A0A941I923</accession>
<evidence type="ECO:0000256" key="2">
    <source>
        <dbReference type="ARBA" id="ARBA00022448"/>
    </source>
</evidence>
<dbReference type="Pfam" id="PF04290">
    <property type="entry name" value="DctQ"/>
    <property type="match status" value="1"/>
</dbReference>
<reference evidence="11" key="1">
    <citation type="submission" date="2021-04" db="EMBL/GenBank/DDBJ databases">
        <title>Isolation and polyphasic classification of algal microorganism.</title>
        <authorList>
            <person name="Wang S."/>
        </authorList>
    </citation>
    <scope>NUCLEOTIDE SEQUENCE</scope>
    <source>
        <strain evidence="11">720a</strain>
    </source>
</reference>
<keyword evidence="4" id="KW-0997">Cell inner membrane</keyword>
<protein>
    <submittedName>
        <fullName evidence="11">TRAP transporter small permease</fullName>
    </submittedName>
</protein>
<dbReference type="PANTHER" id="PTHR35011:SF10">
    <property type="entry name" value="TRAP TRANSPORTER SMALL PERMEASE PROTEIN"/>
    <property type="match status" value="1"/>
</dbReference>
<keyword evidence="12" id="KW-1185">Reference proteome</keyword>
<evidence type="ECO:0000256" key="6">
    <source>
        <dbReference type="ARBA" id="ARBA00022989"/>
    </source>
</evidence>
<evidence type="ECO:0000313" key="11">
    <source>
        <dbReference type="EMBL" id="MBR7796279.1"/>
    </source>
</evidence>
<evidence type="ECO:0000256" key="4">
    <source>
        <dbReference type="ARBA" id="ARBA00022519"/>
    </source>
</evidence>
<gene>
    <name evidence="11" type="ORF">KCX74_09540</name>
</gene>
<feature type="transmembrane region" description="Helical" evidence="9">
    <location>
        <begin position="85"/>
        <end position="105"/>
    </location>
</feature>
<keyword evidence="3" id="KW-1003">Cell membrane</keyword>
<dbReference type="InterPro" id="IPR007387">
    <property type="entry name" value="TRAP_DctQ"/>
</dbReference>
<keyword evidence="7 9" id="KW-0472">Membrane</keyword>
<dbReference type="PANTHER" id="PTHR35011">
    <property type="entry name" value="2,3-DIKETO-L-GULONATE TRAP TRANSPORTER SMALL PERMEASE PROTEIN YIAM"/>
    <property type="match status" value="1"/>
</dbReference>
<evidence type="ECO:0000256" key="3">
    <source>
        <dbReference type="ARBA" id="ARBA00022475"/>
    </source>
</evidence>
<evidence type="ECO:0000256" key="9">
    <source>
        <dbReference type="SAM" id="Phobius"/>
    </source>
</evidence>
<keyword evidence="6 9" id="KW-1133">Transmembrane helix</keyword>
<evidence type="ECO:0000256" key="8">
    <source>
        <dbReference type="ARBA" id="ARBA00038436"/>
    </source>
</evidence>
<evidence type="ECO:0000313" key="12">
    <source>
        <dbReference type="Proteomes" id="UP000675284"/>
    </source>
</evidence>
<dbReference type="RefSeq" id="WP_026681712.1">
    <property type="nucleotide sequence ID" value="NZ_BAAACY010000110.1"/>
</dbReference>
<feature type="transmembrane region" description="Helical" evidence="9">
    <location>
        <begin position="125"/>
        <end position="150"/>
    </location>
</feature>
<dbReference type="AlphaFoldDB" id="A0A941I923"/>
<comment type="subcellular location">
    <subcellularLocation>
        <location evidence="1">Cell inner membrane</location>
        <topology evidence="1">Multi-pass membrane protein</topology>
    </subcellularLocation>
</comment>
<dbReference type="GO" id="GO:0015740">
    <property type="term" value="P:C4-dicarboxylate transport"/>
    <property type="evidence" value="ECO:0007669"/>
    <property type="project" value="TreeGrafter"/>
</dbReference>
<keyword evidence="2" id="KW-0813">Transport</keyword>
<keyword evidence="5 9" id="KW-0812">Transmembrane</keyword>
<proteinExistence type="inferred from homology"/>
<organism evidence="11 12">
    <name type="scientific">Virgibacillus salarius</name>
    <dbReference type="NCBI Taxonomy" id="447199"/>
    <lineage>
        <taxon>Bacteria</taxon>
        <taxon>Bacillati</taxon>
        <taxon>Bacillota</taxon>
        <taxon>Bacilli</taxon>
        <taxon>Bacillales</taxon>
        <taxon>Bacillaceae</taxon>
        <taxon>Virgibacillus</taxon>
    </lineage>
</organism>
<evidence type="ECO:0000256" key="7">
    <source>
        <dbReference type="ARBA" id="ARBA00023136"/>
    </source>
</evidence>
<evidence type="ECO:0000259" key="10">
    <source>
        <dbReference type="Pfam" id="PF04290"/>
    </source>
</evidence>
<dbReference type="Proteomes" id="UP000675284">
    <property type="component" value="Unassembled WGS sequence"/>
</dbReference>
<comment type="caution">
    <text evidence="11">The sequence shown here is derived from an EMBL/GenBank/DDBJ whole genome shotgun (WGS) entry which is preliminary data.</text>
</comment>
<comment type="similarity">
    <text evidence="8">Belongs to the TRAP transporter small permease family.</text>
</comment>
<feature type="transmembrane region" description="Helical" evidence="9">
    <location>
        <begin position="12"/>
        <end position="35"/>
    </location>
</feature>
<name>A0A941I923_9BACI</name>
<dbReference type="InterPro" id="IPR055348">
    <property type="entry name" value="DctQ"/>
</dbReference>
<evidence type="ECO:0000256" key="1">
    <source>
        <dbReference type="ARBA" id="ARBA00004429"/>
    </source>
</evidence>
<feature type="domain" description="Tripartite ATP-independent periplasmic transporters DctQ component" evidence="10">
    <location>
        <begin position="23"/>
        <end position="151"/>
    </location>
</feature>